<reference evidence="1 2" key="1">
    <citation type="journal article" date="2017" name="Antonie Van Leeuwenhoek">
        <title>Rhizobium rhizosphaerae sp. nov., a novel species isolated from rice rhizosphere.</title>
        <authorList>
            <person name="Zhao J.J."/>
            <person name="Zhang J."/>
            <person name="Zhang R.J."/>
            <person name="Zhang C.W."/>
            <person name="Yin H.Q."/>
            <person name="Zhang X.X."/>
        </authorList>
    </citation>
    <scope>NUCLEOTIDE SEQUENCE [LARGE SCALE GENOMIC DNA]</scope>
    <source>
        <strain evidence="1 2">S18K6</strain>
    </source>
</reference>
<proteinExistence type="predicted"/>
<organism evidence="1 2">
    <name type="scientific">Paraglaciecola chathamensis S18K6</name>
    <dbReference type="NCBI Taxonomy" id="1127672"/>
    <lineage>
        <taxon>Bacteria</taxon>
        <taxon>Pseudomonadati</taxon>
        <taxon>Pseudomonadota</taxon>
        <taxon>Gammaproteobacteria</taxon>
        <taxon>Alteromonadales</taxon>
        <taxon>Alteromonadaceae</taxon>
        <taxon>Paraglaciecola</taxon>
    </lineage>
</organism>
<name>A0AAV3UX62_9ALTE</name>
<accession>A0AAV3UX62</accession>
<dbReference type="AlphaFoldDB" id="A0AAV3UX62"/>
<dbReference type="EMBL" id="BAEM01000022">
    <property type="protein sequence ID" value="GAC09468.1"/>
    <property type="molecule type" value="Genomic_DNA"/>
</dbReference>
<evidence type="ECO:0000313" key="2">
    <source>
        <dbReference type="Proteomes" id="UP000006320"/>
    </source>
</evidence>
<comment type="caution">
    <text evidence="1">The sequence shown here is derived from an EMBL/GenBank/DDBJ whole genome shotgun (WGS) entry which is preliminary data.</text>
</comment>
<gene>
    <name evidence="1" type="ORF">GCHA_1514</name>
</gene>
<dbReference type="Proteomes" id="UP000006320">
    <property type="component" value="Unassembled WGS sequence"/>
</dbReference>
<protein>
    <submittedName>
        <fullName evidence="1">Uncharacterized protein</fullName>
    </submittedName>
</protein>
<sequence>MRSQAGKFIDLSKNVSKALHVQFQKQENADKSLFGYQH</sequence>
<evidence type="ECO:0000313" key="1">
    <source>
        <dbReference type="EMBL" id="GAC09468.1"/>
    </source>
</evidence>